<reference evidence="1 2" key="2">
    <citation type="submission" date="2019-08" db="EMBL/GenBank/DDBJ databases">
        <authorList>
            <person name="Chen F.-J."/>
            <person name="Wu H.-C."/>
            <person name="Liao Y.-C."/>
            <person name="Kuo S.-C."/>
        </authorList>
    </citation>
    <scope>NUCLEOTIDE SEQUENCE [LARGE SCALE GENOMIC DNA]</scope>
    <source>
        <strain evidence="1 2">NCYU-26-73</strain>
    </source>
</reference>
<accession>A0A5B9AJL0</accession>
<name>A0A5B9AJL0_ECOLX</name>
<dbReference type="EMBL" id="CP042615">
    <property type="protein sequence ID" value="QED73809.1"/>
    <property type="molecule type" value="Genomic_DNA"/>
</dbReference>
<proteinExistence type="predicted"/>
<reference evidence="1 2" key="1">
    <citation type="submission" date="2019-08" db="EMBL/GenBank/DDBJ databases">
        <title>Plasmid- and chromosome-located mcr-3 in mcr-1-positive Escherichia coli from diseased swine, Taiwan.</title>
        <authorList>
            <person name="Hsu C.-Y."/>
            <person name="Huang W.-C."/>
            <person name="Lauderdale T.-L."/>
        </authorList>
    </citation>
    <scope>NUCLEOTIDE SEQUENCE [LARGE SCALE GENOMIC DNA]</scope>
    <source>
        <strain evidence="1 2">NCYU-26-73</strain>
    </source>
</reference>
<protein>
    <submittedName>
        <fullName evidence="1">Uncharacterized protein</fullName>
    </submittedName>
</protein>
<gene>
    <name evidence="1" type="ORF">FTV93_06885</name>
</gene>
<sequence>MNRTMKDGSYIFSVLRFIFLTQNDHLALHNPKKTYQKSQNALRLESILILCAHFLIAVAFCCGSVEWIIYQKC</sequence>
<evidence type="ECO:0000313" key="2">
    <source>
        <dbReference type="Proteomes" id="UP000321299"/>
    </source>
</evidence>
<dbReference type="Proteomes" id="UP000321299">
    <property type="component" value="Chromosome"/>
</dbReference>
<evidence type="ECO:0000313" key="1">
    <source>
        <dbReference type="EMBL" id="QED73809.1"/>
    </source>
</evidence>
<organism evidence="1 2">
    <name type="scientific">Escherichia coli</name>
    <dbReference type="NCBI Taxonomy" id="562"/>
    <lineage>
        <taxon>Bacteria</taxon>
        <taxon>Pseudomonadati</taxon>
        <taxon>Pseudomonadota</taxon>
        <taxon>Gammaproteobacteria</taxon>
        <taxon>Enterobacterales</taxon>
        <taxon>Enterobacteriaceae</taxon>
        <taxon>Escherichia</taxon>
    </lineage>
</organism>
<dbReference type="AlphaFoldDB" id="A0A5B9AJL0"/>